<dbReference type="PATRIC" id="fig|1838285.3.peg.1576"/>
<evidence type="ECO:0000313" key="1">
    <source>
        <dbReference type="EMBL" id="OFV67283.1"/>
    </source>
</evidence>
<dbReference type="Proteomes" id="UP000186940">
    <property type="component" value="Unassembled WGS sequence"/>
</dbReference>
<protein>
    <submittedName>
        <fullName evidence="1">Uncharacterized protein</fullName>
    </submittedName>
</protein>
<keyword evidence="2" id="KW-1185">Reference proteome</keyword>
<accession>A0A1F2P7U4</accession>
<proteinExistence type="predicted"/>
<organism evidence="1 2">
    <name type="scientific">Candidatus Syntropharchaeum caldarium</name>
    <dbReference type="NCBI Taxonomy" id="1838285"/>
    <lineage>
        <taxon>Archaea</taxon>
        <taxon>Methanobacteriati</taxon>
        <taxon>Methanobacteriota</taxon>
        <taxon>Stenosarchaea group</taxon>
        <taxon>Methanomicrobia</taxon>
        <taxon>Methanosarcinales</taxon>
        <taxon>ANME-2 cluster</taxon>
        <taxon>Candidatus Syntropharchaeum</taxon>
    </lineage>
</organism>
<name>A0A1F2P7U4_9EURY</name>
<sequence length="58" mass="6575">MQVKELTPEEIAAVQELEKELGVVLVAYTRYADLDEKELEKIQDLEKKLGATLLAFNP</sequence>
<dbReference type="AlphaFoldDB" id="A0A1F2P7U4"/>
<dbReference type="STRING" id="1838285.SCAL_001552"/>
<dbReference type="EMBL" id="LYOS01000005">
    <property type="protein sequence ID" value="OFV67283.1"/>
    <property type="molecule type" value="Genomic_DNA"/>
</dbReference>
<gene>
    <name evidence="1" type="ORF">SCAL_001552</name>
</gene>
<evidence type="ECO:0000313" key="2">
    <source>
        <dbReference type="Proteomes" id="UP000186940"/>
    </source>
</evidence>
<comment type="caution">
    <text evidence="1">The sequence shown here is derived from an EMBL/GenBank/DDBJ whole genome shotgun (WGS) entry which is preliminary data.</text>
</comment>
<reference evidence="1" key="1">
    <citation type="submission" date="2016-05" db="EMBL/GenBank/DDBJ databases">
        <title>Microbial consortia oxidize butane by reversing methanogenesis.</title>
        <authorList>
            <person name="Laso-Perez R."/>
            <person name="Richter M."/>
            <person name="Wegener G."/>
            <person name="Musat F."/>
        </authorList>
    </citation>
    <scope>NUCLEOTIDE SEQUENCE [LARGE SCALE GENOMIC DNA]</scope>
    <source>
        <strain evidence="1">BOX2</strain>
    </source>
</reference>